<dbReference type="STRING" id="1297742.A176_000060"/>
<keyword evidence="3" id="KW-1185">Reference proteome</keyword>
<dbReference type="EMBL" id="CP012109">
    <property type="protein sequence ID" value="AKQ63148.1"/>
    <property type="molecule type" value="Genomic_DNA"/>
</dbReference>
<evidence type="ECO:0000259" key="1">
    <source>
        <dbReference type="Pfam" id="PF09937"/>
    </source>
</evidence>
<name>A0A0H4WNK1_9BACT</name>
<dbReference type="KEGG" id="mym:A176_000060"/>
<accession>A0A0H4WNK1</accession>
<feature type="domain" description="DUF2169" evidence="1">
    <location>
        <begin position="22"/>
        <end position="313"/>
    </location>
</feature>
<dbReference type="eggNOG" id="COG5351">
    <property type="taxonomic scope" value="Bacteria"/>
</dbReference>
<reference evidence="2 3" key="1">
    <citation type="journal article" date="2016" name="PLoS ONE">
        <title>Complete Genome Sequence and Comparative Genomics of a Novel Myxobacterium Myxococcus hansupus.</title>
        <authorList>
            <person name="Sharma G."/>
            <person name="Narwani T."/>
            <person name="Subramanian S."/>
        </authorList>
    </citation>
    <scope>NUCLEOTIDE SEQUENCE [LARGE SCALE GENOMIC DNA]</scope>
    <source>
        <strain evidence="3">mixupus</strain>
    </source>
</reference>
<dbReference type="Pfam" id="PF09937">
    <property type="entry name" value="DUF2169"/>
    <property type="match status" value="1"/>
</dbReference>
<sequence>MPVIDNLTSFAAVDFLSLTKEGGECLVIVVAGSFVLPRQRRSLGAPLELCDDQFAPPRTDAYWGAPEKSSLRYDVPSAYARSATDILLHGRAWAPGSRKVTRSQVTVRAGTMEKQAIVFGTRVWYRGLVGLSASDPLPFESVPLQYEYSFGGNAPSKYEARNPVGRGLYENAKEALDKPLPSIEEPQSLIRSWTDRPSPCGFGPVARHWLPRSRWAGTYDAAWVEKRAPLWPPDFDERFFQTAPQGLQATPHLRGGEPVVLDGVSPDGPIAFVLPSFRLLARCAFARRREKRLMMLDTVLLEPEENRLVLTWRATFPAHRELATHEVTTVRLLEHWEDVP</sequence>
<evidence type="ECO:0000313" key="2">
    <source>
        <dbReference type="EMBL" id="AKQ63148.1"/>
    </source>
</evidence>
<evidence type="ECO:0000313" key="3">
    <source>
        <dbReference type="Proteomes" id="UP000009026"/>
    </source>
</evidence>
<dbReference type="AlphaFoldDB" id="A0A0H4WNK1"/>
<protein>
    <recommendedName>
        <fullName evidence="1">DUF2169 domain-containing protein</fullName>
    </recommendedName>
</protein>
<gene>
    <name evidence="2" type="ORF">A176_000060</name>
</gene>
<organism evidence="2 3">
    <name type="scientific">Pseudomyxococcus hansupus</name>
    <dbReference type="NCBI Taxonomy" id="1297742"/>
    <lineage>
        <taxon>Bacteria</taxon>
        <taxon>Pseudomonadati</taxon>
        <taxon>Myxococcota</taxon>
        <taxon>Myxococcia</taxon>
        <taxon>Myxococcales</taxon>
        <taxon>Cystobacterineae</taxon>
        <taxon>Myxococcaceae</taxon>
        <taxon>Pseudomyxococcus</taxon>
    </lineage>
</organism>
<dbReference type="Proteomes" id="UP000009026">
    <property type="component" value="Chromosome"/>
</dbReference>
<proteinExistence type="predicted"/>
<dbReference type="RefSeq" id="WP_021781461.1">
    <property type="nucleotide sequence ID" value="NZ_CP012109.1"/>
</dbReference>
<dbReference type="InterPro" id="IPR018683">
    <property type="entry name" value="DUF2169"/>
</dbReference>
<dbReference type="OrthoDB" id="233093at2"/>
<dbReference type="PATRIC" id="fig|1297742.4.peg.63"/>